<dbReference type="EMBL" id="VIWV01000002">
    <property type="protein sequence ID" value="TWF74002.1"/>
    <property type="molecule type" value="Genomic_DNA"/>
</dbReference>
<dbReference type="OrthoDB" id="424472at2"/>
<dbReference type="PANTHER" id="PTHR34203">
    <property type="entry name" value="METHYLTRANSFERASE, FKBM FAMILY PROTEIN"/>
    <property type="match status" value="1"/>
</dbReference>
<evidence type="ECO:0000313" key="6">
    <source>
        <dbReference type="Proteomes" id="UP000316603"/>
    </source>
</evidence>
<dbReference type="SUPFAM" id="SSF47336">
    <property type="entry name" value="ACP-like"/>
    <property type="match status" value="1"/>
</dbReference>
<feature type="region of interest" description="Disordered" evidence="3">
    <location>
        <begin position="380"/>
        <end position="415"/>
    </location>
</feature>
<keyword evidence="5" id="KW-0808">Transferase</keyword>
<dbReference type="SUPFAM" id="SSF53335">
    <property type="entry name" value="S-adenosyl-L-methionine-dependent methyltransferases"/>
    <property type="match status" value="1"/>
</dbReference>
<dbReference type="InterPro" id="IPR052514">
    <property type="entry name" value="SAM-dependent_MTase"/>
</dbReference>
<dbReference type="RefSeq" id="WP_145872325.1">
    <property type="nucleotide sequence ID" value="NZ_BNCE01000028.1"/>
</dbReference>
<dbReference type="NCBIfam" id="TIGR01444">
    <property type="entry name" value="fkbM_fam"/>
    <property type="match status" value="1"/>
</dbReference>
<keyword evidence="2" id="KW-0597">Phosphoprotein</keyword>
<comment type="caution">
    <text evidence="5">The sequence shown here is derived from an EMBL/GenBank/DDBJ whole genome shotgun (WGS) entry which is preliminary data.</text>
</comment>
<feature type="region of interest" description="Disordered" evidence="3">
    <location>
        <begin position="474"/>
        <end position="495"/>
    </location>
</feature>
<feature type="domain" description="Carrier" evidence="4">
    <location>
        <begin position="416"/>
        <end position="490"/>
    </location>
</feature>
<dbReference type="Pfam" id="PF00550">
    <property type="entry name" value="PP-binding"/>
    <property type="match status" value="1"/>
</dbReference>
<dbReference type="PROSITE" id="PS50075">
    <property type="entry name" value="CARRIER"/>
    <property type="match status" value="1"/>
</dbReference>
<evidence type="ECO:0000256" key="1">
    <source>
        <dbReference type="ARBA" id="ARBA00022450"/>
    </source>
</evidence>
<dbReference type="GO" id="GO:0008168">
    <property type="term" value="F:methyltransferase activity"/>
    <property type="evidence" value="ECO:0007669"/>
    <property type="project" value="UniProtKB-KW"/>
</dbReference>
<name>A0A561SGK8_9ACTN</name>
<dbReference type="SMART" id="SM00823">
    <property type="entry name" value="PKS_PP"/>
    <property type="match status" value="1"/>
</dbReference>
<dbReference type="InterPro" id="IPR006342">
    <property type="entry name" value="FkbM_mtfrase"/>
</dbReference>
<proteinExistence type="predicted"/>
<dbReference type="AlphaFoldDB" id="A0A561SGK8"/>
<dbReference type="InterPro" id="IPR036736">
    <property type="entry name" value="ACP-like_sf"/>
</dbReference>
<dbReference type="Proteomes" id="UP000316603">
    <property type="component" value="Unassembled WGS sequence"/>
</dbReference>
<accession>A0A561SGK8</accession>
<dbReference type="GO" id="GO:0031177">
    <property type="term" value="F:phosphopantetheine binding"/>
    <property type="evidence" value="ECO:0007669"/>
    <property type="project" value="InterPro"/>
</dbReference>
<dbReference type="PANTHER" id="PTHR34203:SF13">
    <property type="entry name" value="EXPRESSED PROTEIN"/>
    <property type="match status" value="1"/>
</dbReference>
<feature type="compositionally biased region" description="Polar residues" evidence="3">
    <location>
        <begin position="392"/>
        <end position="414"/>
    </location>
</feature>
<evidence type="ECO:0000256" key="3">
    <source>
        <dbReference type="SAM" id="MobiDB-lite"/>
    </source>
</evidence>
<dbReference type="InterPro" id="IPR020806">
    <property type="entry name" value="PKS_PP-bd"/>
</dbReference>
<feature type="compositionally biased region" description="Polar residues" evidence="3">
    <location>
        <begin position="485"/>
        <end position="495"/>
    </location>
</feature>
<organism evidence="5 6">
    <name type="scientific">Streptomyces capillispiralis</name>
    <dbReference type="NCBI Taxonomy" id="68182"/>
    <lineage>
        <taxon>Bacteria</taxon>
        <taxon>Bacillati</taxon>
        <taxon>Actinomycetota</taxon>
        <taxon>Actinomycetes</taxon>
        <taxon>Kitasatosporales</taxon>
        <taxon>Streptomycetaceae</taxon>
        <taxon>Streptomyces</taxon>
    </lineage>
</organism>
<keyword evidence="6" id="KW-1185">Reference proteome</keyword>
<dbReference type="Gene3D" id="3.40.50.150">
    <property type="entry name" value="Vaccinia Virus protein VP39"/>
    <property type="match status" value="1"/>
</dbReference>
<dbReference type="Gene3D" id="1.10.1200.10">
    <property type="entry name" value="ACP-like"/>
    <property type="match status" value="1"/>
</dbReference>
<evidence type="ECO:0000256" key="2">
    <source>
        <dbReference type="ARBA" id="ARBA00022553"/>
    </source>
</evidence>
<keyword evidence="1" id="KW-0596">Phosphopantetheine</keyword>
<evidence type="ECO:0000259" key="4">
    <source>
        <dbReference type="PROSITE" id="PS50075"/>
    </source>
</evidence>
<feature type="region of interest" description="Disordered" evidence="3">
    <location>
        <begin position="325"/>
        <end position="356"/>
    </location>
</feature>
<dbReference type="InterPro" id="IPR009081">
    <property type="entry name" value="PP-bd_ACP"/>
</dbReference>
<dbReference type="GO" id="GO:0032259">
    <property type="term" value="P:methylation"/>
    <property type="evidence" value="ECO:0007669"/>
    <property type="project" value="UniProtKB-KW"/>
</dbReference>
<dbReference type="Pfam" id="PF05050">
    <property type="entry name" value="Methyltransf_21"/>
    <property type="match status" value="1"/>
</dbReference>
<evidence type="ECO:0000313" key="5">
    <source>
        <dbReference type="EMBL" id="TWF74002.1"/>
    </source>
</evidence>
<keyword evidence="5" id="KW-0489">Methyltransferase</keyword>
<dbReference type="GO" id="GO:0017000">
    <property type="term" value="P:antibiotic biosynthetic process"/>
    <property type="evidence" value="ECO:0007669"/>
    <property type="project" value="UniProtKB-ARBA"/>
</dbReference>
<reference evidence="5 6" key="1">
    <citation type="submission" date="2019-06" db="EMBL/GenBank/DDBJ databases">
        <title>Sequencing the genomes of 1000 actinobacteria strains.</title>
        <authorList>
            <person name="Klenk H.-P."/>
        </authorList>
    </citation>
    <scope>NUCLEOTIDE SEQUENCE [LARGE SCALE GENOMIC DNA]</scope>
    <source>
        <strain evidence="5 6">DSM 41695</strain>
    </source>
</reference>
<gene>
    <name evidence="5" type="ORF">FHX78_1234</name>
</gene>
<sequence>MTYSRTSSPLTPQGLIGRHRTRTLRTARTADRIREFLRLQNGVHAAEVRPATEDGRLLATVWVEDNAYGLPRRTLPDGTSLYELNPYETDYLLQEIFEDRVYAISGPRMPARPLIIDIGANIGLCSLYMARTYPEATVYAFEPSPDAFTALAANVSELGLPVVVLPWAVGGTDGTATMTVYPGATVYSGLYADGTGDHAAISAAIDAAVDTGTEAGTRLAGEIAVARMRGARPAQVTVTGLHGVLARLGGATVDLLKLDAEGAEADILGSLDETDWARIRQIIMEVHHEADVTALVALLTAAGYDCRVESVAALRGTGYRNVHAIRRDEAAGRTPPGPGTATPGPLRSVPPPSPDERLRQALDAFLGDGRPQVELEVRRRAPADDAVARTGTDGSTAMSGTDTTAMSGTDTASPSLADPRTLAAVTALWTDLLARPTGPQDDFFAVGGTSLAAVRMLARLRERFGGELGLADLLEDPTPSGLATRLTSPFTRKDN</sequence>
<protein>
    <submittedName>
        <fullName evidence="5">FkbM family methyltransferase</fullName>
    </submittedName>
</protein>
<dbReference type="InterPro" id="IPR029063">
    <property type="entry name" value="SAM-dependent_MTases_sf"/>
</dbReference>